<keyword evidence="1" id="KW-0521">NADP</keyword>
<dbReference type="GO" id="GO:0003995">
    <property type="term" value="F:acyl-CoA dehydrogenase activity"/>
    <property type="evidence" value="ECO:0007669"/>
    <property type="project" value="InterPro"/>
</dbReference>
<protein>
    <recommendedName>
        <fullName evidence="3">Long-chain-fatty-acyl-CoA reductase</fullName>
    </recommendedName>
</protein>
<evidence type="ECO:0000256" key="1">
    <source>
        <dbReference type="ARBA" id="ARBA00022857"/>
    </source>
</evidence>
<dbReference type="InterPro" id="IPR008670">
    <property type="entry name" value="CoA_reduct_LuxC"/>
</dbReference>
<dbReference type="GO" id="GO:0008218">
    <property type="term" value="P:bioluminescence"/>
    <property type="evidence" value="ECO:0007669"/>
    <property type="project" value="InterPro"/>
</dbReference>
<reference evidence="2" key="1">
    <citation type="submission" date="2018-05" db="EMBL/GenBank/DDBJ databases">
        <authorList>
            <person name="Lanie J.A."/>
            <person name="Ng W.-L."/>
            <person name="Kazmierczak K.M."/>
            <person name="Andrzejewski T.M."/>
            <person name="Davidsen T.M."/>
            <person name="Wayne K.J."/>
            <person name="Tettelin H."/>
            <person name="Glass J.I."/>
            <person name="Rusch D."/>
            <person name="Podicherti R."/>
            <person name="Tsui H.-C.T."/>
            <person name="Winkler M.E."/>
        </authorList>
    </citation>
    <scope>NUCLEOTIDE SEQUENCE</scope>
</reference>
<feature type="non-terminal residue" evidence="2">
    <location>
        <position position="321"/>
    </location>
</feature>
<accession>A0A382RIP8</accession>
<dbReference type="EMBL" id="UINC01121585">
    <property type="protein sequence ID" value="SVC96858.1"/>
    <property type="molecule type" value="Genomic_DNA"/>
</dbReference>
<evidence type="ECO:0008006" key="3">
    <source>
        <dbReference type="Google" id="ProtNLM"/>
    </source>
</evidence>
<proteinExistence type="predicted"/>
<dbReference type="AlphaFoldDB" id="A0A382RIP8"/>
<name>A0A382RIP8_9ZZZZ</name>
<feature type="non-terminal residue" evidence="2">
    <location>
        <position position="1"/>
    </location>
</feature>
<evidence type="ECO:0000313" key="2">
    <source>
        <dbReference type="EMBL" id="SVC96858.1"/>
    </source>
</evidence>
<gene>
    <name evidence="2" type="ORF">METZ01_LOCUS349712</name>
</gene>
<organism evidence="2">
    <name type="scientific">marine metagenome</name>
    <dbReference type="NCBI Taxonomy" id="408172"/>
    <lineage>
        <taxon>unclassified sequences</taxon>
        <taxon>metagenomes</taxon>
        <taxon>ecological metagenomes</taxon>
    </lineage>
</organism>
<sequence length="321" mass="35865">WRDDLFPFRRLALNSSQDETGFSKPTLSRGLDQFFGRITEESMHNLLAQDLGDPCRLDGPSATPEENADNRTSMVQGPELIGHITAGNLPCPTLMSMIHGLLVGSAQFVKCAKGGGIIPQLFAHSLYDAHSKLGSCLEMARWPGEEHPLEAALFDEADCVIAIGRDETLDQIRSRLPEGKRFLGHGHRVSFGYIHRDMLSRVMARELAKKAAQDVATWNQLGCLSPQLIYIERNGAVRPEMFAEMLAEEIAILEQEEPRGDISIEEAATISHRRDFYDLRAANTGDVRQWKSEGCTSWTVVFEEEPLFASSCLNRFIHIKP</sequence>
<dbReference type="Pfam" id="PF05893">
    <property type="entry name" value="LuxC"/>
    <property type="match status" value="1"/>
</dbReference>